<name>A0A5A8DN56_CAFRO</name>
<feature type="compositionally biased region" description="Acidic residues" evidence="2">
    <location>
        <begin position="33"/>
        <end position="47"/>
    </location>
</feature>
<proteinExistence type="inferred from homology"/>
<comment type="caution">
    <text evidence="6">The sequence shown here is derived from an EMBL/GenBank/DDBJ whole genome shotgun (WGS) entry which is preliminary data.</text>
</comment>
<evidence type="ECO:0000313" key="4">
    <source>
        <dbReference type="EMBL" id="KAA0152229.1"/>
    </source>
</evidence>
<dbReference type="EMBL" id="VLTO01000019">
    <property type="protein sequence ID" value="KAA0174849.1"/>
    <property type="molecule type" value="Genomic_DNA"/>
</dbReference>
<dbReference type="SUPFAM" id="SSF52833">
    <property type="entry name" value="Thioredoxin-like"/>
    <property type="match status" value="1"/>
</dbReference>
<feature type="domain" description="Phosducin" evidence="3">
    <location>
        <begin position="65"/>
        <end position="186"/>
    </location>
</feature>
<gene>
    <name evidence="7" type="ORF">FNF27_03744</name>
    <name evidence="5" type="ORF">FNF28_06707</name>
    <name evidence="4" type="ORF">FNF29_04093</name>
    <name evidence="6" type="ORF">FNF31_01660</name>
</gene>
<keyword evidence="9" id="KW-1185">Reference proteome</keyword>
<evidence type="ECO:0000256" key="1">
    <source>
        <dbReference type="ARBA" id="ARBA00009686"/>
    </source>
</evidence>
<evidence type="ECO:0000259" key="3">
    <source>
        <dbReference type="Pfam" id="PF02114"/>
    </source>
</evidence>
<organism evidence="6 11">
    <name type="scientific">Cafeteria roenbergensis</name>
    <name type="common">Marine flagellate</name>
    <dbReference type="NCBI Taxonomy" id="33653"/>
    <lineage>
        <taxon>Eukaryota</taxon>
        <taxon>Sar</taxon>
        <taxon>Stramenopiles</taxon>
        <taxon>Bigyra</taxon>
        <taxon>Opalozoa</taxon>
        <taxon>Bicosoecida</taxon>
        <taxon>Cafeteriaceae</taxon>
        <taxon>Cafeteria</taxon>
    </lineage>
</organism>
<dbReference type="Gene3D" id="3.40.30.10">
    <property type="entry name" value="Glutaredoxin"/>
    <property type="match status" value="1"/>
</dbReference>
<evidence type="ECO:0000313" key="8">
    <source>
        <dbReference type="Proteomes" id="UP000322899"/>
    </source>
</evidence>
<sequence length="238" mass="25602">MNVGSSSSYTRAKGETTEWEDLQRKHGNLPPLEPEEEEEEEEEVEPDDGVRGRTEGELEDAEDDEAFADDRELAALRRRRIAQLRAAAAANKFGTLRTITRAEYVAEVTRASSEGDGLYVALHLFSEGVPRCREVDASLATMAARHRSVKFLRIQGKDCIEGYPDRNCPSLLVYHKGECVARLVGAAQTGSSVTKLTGALVEAGAITAEEAVDAAVTGAEEETMGAAAAAAAADLDDF</sequence>
<evidence type="ECO:0000313" key="10">
    <source>
        <dbReference type="Proteomes" id="UP000324907"/>
    </source>
</evidence>
<dbReference type="OMA" id="FCEIRAN"/>
<evidence type="ECO:0000313" key="6">
    <source>
        <dbReference type="EMBL" id="KAA0166047.1"/>
    </source>
</evidence>
<dbReference type="EMBL" id="VLTM01000010">
    <property type="protein sequence ID" value="KAA0166047.1"/>
    <property type="molecule type" value="Genomic_DNA"/>
</dbReference>
<dbReference type="AlphaFoldDB" id="A0A5A8DN56"/>
<dbReference type="Proteomes" id="UP000323011">
    <property type="component" value="Unassembled WGS sequence"/>
</dbReference>
<feature type="compositionally biased region" description="Basic and acidic residues" evidence="2">
    <location>
        <begin position="12"/>
        <end position="24"/>
    </location>
</feature>
<dbReference type="PANTHER" id="PTHR45809">
    <property type="entry name" value="VIRAL IAP-ASSOCIATED FACTOR HOMOLOG"/>
    <property type="match status" value="1"/>
</dbReference>
<dbReference type="InterPro" id="IPR036249">
    <property type="entry name" value="Thioredoxin-like_sf"/>
</dbReference>
<dbReference type="GO" id="GO:0005737">
    <property type="term" value="C:cytoplasm"/>
    <property type="evidence" value="ECO:0007669"/>
    <property type="project" value="TreeGrafter"/>
</dbReference>
<protein>
    <recommendedName>
        <fullName evidence="3">Phosducin domain-containing protein</fullName>
    </recommendedName>
</protein>
<dbReference type="Proteomes" id="UP000325113">
    <property type="component" value="Unassembled WGS sequence"/>
</dbReference>
<dbReference type="OrthoDB" id="45518at2759"/>
<evidence type="ECO:0000313" key="9">
    <source>
        <dbReference type="Proteomes" id="UP000323011"/>
    </source>
</evidence>
<comment type="similarity">
    <text evidence="1">Belongs to the phosducin family.</text>
</comment>
<evidence type="ECO:0000313" key="7">
    <source>
        <dbReference type="EMBL" id="KAA0174849.1"/>
    </source>
</evidence>
<dbReference type="EMBL" id="VLTN01000022">
    <property type="protein sequence ID" value="KAA0152229.1"/>
    <property type="molecule type" value="Genomic_DNA"/>
</dbReference>
<evidence type="ECO:0000313" key="11">
    <source>
        <dbReference type="Proteomes" id="UP000325113"/>
    </source>
</evidence>
<dbReference type="Proteomes" id="UP000324907">
    <property type="component" value="Unassembled WGS sequence"/>
</dbReference>
<reference evidence="8 9" key="1">
    <citation type="submission" date="2019-07" db="EMBL/GenBank/DDBJ databases">
        <title>Genomes of Cafeteria roenbergensis.</title>
        <authorList>
            <person name="Fischer M.G."/>
            <person name="Hackl T."/>
            <person name="Roman M."/>
        </authorList>
    </citation>
    <scope>NUCLEOTIDE SEQUENCE [LARGE SCALE GENOMIC DNA]</scope>
    <source>
        <strain evidence="4 9">BVI</strain>
        <strain evidence="6 11">Cflag</strain>
        <strain evidence="7 8">E4-10P</strain>
        <strain evidence="5 10">RCC970-E3</strain>
    </source>
</reference>
<feature type="compositionally biased region" description="Polar residues" evidence="2">
    <location>
        <begin position="1"/>
        <end position="10"/>
    </location>
</feature>
<dbReference type="Proteomes" id="UP000322899">
    <property type="component" value="Unassembled WGS sequence"/>
</dbReference>
<dbReference type="PANTHER" id="PTHR45809:SF3">
    <property type="entry name" value="VIRAL IAP-ASSOCIATED FACTOR HOMOLOG"/>
    <property type="match status" value="1"/>
</dbReference>
<dbReference type="GO" id="GO:0006457">
    <property type="term" value="P:protein folding"/>
    <property type="evidence" value="ECO:0007669"/>
    <property type="project" value="TreeGrafter"/>
</dbReference>
<feature type="region of interest" description="Disordered" evidence="2">
    <location>
        <begin position="1"/>
        <end position="68"/>
    </location>
</feature>
<dbReference type="InterPro" id="IPR051498">
    <property type="entry name" value="Phosducin-like_chap/apop_reg"/>
</dbReference>
<evidence type="ECO:0000313" key="5">
    <source>
        <dbReference type="EMBL" id="KAA0155505.1"/>
    </source>
</evidence>
<accession>A0A5A8DN56</accession>
<evidence type="ECO:0000256" key="2">
    <source>
        <dbReference type="SAM" id="MobiDB-lite"/>
    </source>
</evidence>
<dbReference type="EMBL" id="VLTL01000181">
    <property type="protein sequence ID" value="KAA0155505.1"/>
    <property type="molecule type" value="Genomic_DNA"/>
</dbReference>
<dbReference type="InterPro" id="IPR024253">
    <property type="entry name" value="Phosducin_thioredoxin-like_dom"/>
</dbReference>
<dbReference type="Pfam" id="PF02114">
    <property type="entry name" value="Phosducin"/>
    <property type="match status" value="1"/>
</dbReference>
<feature type="compositionally biased region" description="Acidic residues" evidence="2">
    <location>
        <begin position="57"/>
        <end position="67"/>
    </location>
</feature>